<dbReference type="GeneID" id="86819688"/>
<dbReference type="GO" id="GO:0008168">
    <property type="term" value="F:methyltransferase activity"/>
    <property type="evidence" value="ECO:0007669"/>
    <property type="project" value="UniProtKB-KW"/>
</dbReference>
<keyword evidence="1" id="KW-1133">Transmembrane helix</keyword>
<protein>
    <submittedName>
        <fullName evidence="2">S-adenosyl-methyltransferase</fullName>
    </submittedName>
</protein>
<dbReference type="InterPro" id="IPR045755">
    <property type="entry name" value="FtsL-like"/>
</dbReference>
<evidence type="ECO:0000256" key="1">
    <source>
        <dbReference type="SAM" id="Phobius"/>
    </source>
</evidence>
<proteinExistence type="predicted"/>
<accession>A0A2I2M9V9</accession>
<dbReference type="AlphaFoldDB" id="A0A2I2M9V9"/>
<dbReference type="Proteomes" id="UP000490060">
    <property type="component" value="Unassembled WGS sequence"/>
</dbReference>
<keyword evidence="2" id="KW-0808">Transferase</keyword>
<evidence type="ECO:0000313" key="3">
    <source>
        <dbReference type="Proteomes" id="UP000490060"/>
    </source>
</evidence>
<gene>
    <name evidence="2" type="ORF">TNO010_310178</name>
</gene>
<name>A0A2I2M9V9_9FLAO</name>
<feature type="transmembrane region" description="Helical" evidence="1">
    <location>
        <begin position="23"/>
        <end position="40"/>
    </location>
</feature>
<dbReference type="Pfam" id="PF19579">
    <property type="entry name" value="FtsL_2"/>
    <property type="match status" value="1"/>
</dbReference>
<dbReference type="EMBL" id="OENE01000025">
    <property type="protein sequence ID" value="SOU89322.1"/>
    <property type="molecule type" value="Genomic_DNA"/>
</dbReference>
<evidence type="ECO:0000313" key="2">
    <source>
        <dbReference type="EMBL" id="SOU89322.1"/>
    </source>
</evidence>
<keyword evidence="2" id="KW-0489">Methyltransferase</keyword>
<dbReference type="GO" id="GO:0032259">
    <property type="term" value="P:methylation"/>
    <property type="evidence" value="ECO:0007669"/>
    <property type="project" value="UniProtKB-KW"/>
</dbReference>
<dbReference type="RefSeq" id="WP_058884179.1">
    <property type="nucleotide sequence ID" value="NZ_JAFMUG010000012.1"/>
</dbReference>
<reference evidence="2 3" key="1">
    <citation type="submission" date="2017-11" db="EMBL/GenBank/DDBJ databases">
        <authorList>
            <person name="Duchaud E."/>
        </authorList>
    </citation>
    <scope>NUCLEOTIDE SEQUENCE [LARGE SCALE GENOMIC DNA]</scope>
    <source>
        <strain evidence="2 3">TNO010</strain>
    </source>
</reference>
<organism evidence="2 3">
    <name type="scientific">Tenacibaculum finnmarkense genomovar ulcerans</name>
    <dbReference type="NCBI Taxonomy" id="2781388"/>
    <lineage>
        <taxon>Bacteria</taxon>
        <taxon>Pseudomonadati</taxon>
        <taxon>Bacteroidota</taxon>
        <taxon>Flavobacteriia</taxon>
        <taxon>Flavobacteriales</taxon>
        <taxon>Flavobacteriaceae</taxon>
        <taxon>Tenacibaculum</taxon>
        <taxon>Tenacibaculum finnmarkense</taxon>
    </lineage>
</organism>
<sequence>MSKVKEGIYDVLRGRFLTDDNSFNNWGILIFVVSLLLIMISSSHRLDAKVVKIAKLNRKKRELRAEDFDTSTELTKMRLESSIRTKVKSKGLFPAKNPPQKIKVTTKK</sequence>
<keyword evidence="1" id="KW-0812">Transmembrane</keyword>
<keyword evidence="1" id="KW-0472">Membrane</keyword>